<dbReference type="InterPro" id="IPR000847">
    <property type="entry name" value="LysR_HTH_N"/>
</dbReference>
<comment type="similarity">
    <text evidence="1">Belongs to the LysR transcriptional regulatory family.</text>
</comment>
<keyword evidence="3 9" id="KW-0238">DNA-binding</keyword>
<dbReference type="Pfam" id="PF00126">
    <property type="entry name" value="HTH_1"/>
    <property type="match status" value="1"/>
</dbReference>
<dbReference type="Gene3D" id="3.40.190.10">
    <property type="entry name" value="Periplasmic binding protein-like II"/>
    <property type="match status" value="2"/>
</dbReference>
<dbReference type="RefSeq" id="WP_097142892.1">
    <property type="nucleotide sequence ID" value="NZ_OBQD01000027.1"/>
</dbReference>
<evidence type="ECO:0000259" key="8">
    <source>
        <dbReference type="PROSITE" id="PS50931"/>
    </source>
</evidence>
<evidence type="ECO:0000256" key="5">
    <source>
        <dbReference type="ARBA" id="ARBA00054626"/>
    </source>
</evidence>
<dbReference type="PRINTS" id="PR00039">
    <property type="entry name" value="HTHLYSR"/>
</dbReference>
<evidence type="ECO:0000256" key="1">
    <source>
        <dbReference type="ARBA" id="ARBA00009437"/>
    </source>
</evidence>
<evidence type="ECO:0000313" key="9">
    <source>
        <dbReference type="EMBL" id="SOC47186.1"/>
    </source>
</evidence>
<dbReference type="PROSITE" id="PS50931">
    <property type="entry name" value="HTH_LYSR"/>
    <property type="match status" value="1"/>
</dbReference>
<proteinExistence type="inferred from homology"/>
<evidence type="ECO:0000256" key="2">
    <source>
        <dbReference type="ARBA" id="ARBA00023015"/>
    </source>
</evidence>
<dbReference type="GO" id="GO:0003677">
    <property type="term" value="F:DNA binding"/>
    <property type="evidence" value="ECO:0007669"/>
    <property type="project" value="UniProtKB-KW"/>
</dbReference>
<evidence type="ECO:0000256" key="3">
    <source>
        <dbReference type="ARBA" id="ARBA00023125"/>
    </source>
</evidence>
<keyword evidence="4" id="KW-0804">Transcription</keyword>
<gene>
    <name evidence="9" type="ORF">SAMN05892877_12752</name>
</gene>
<dbReference type="InterPro" id="IPR005119">
    <property type="entry name" value="LysR_subst-bd"/>
</dbReference>
<dbReference type="InterPro" id="IPR036388">
    <property type="entry name" value="WH-like_DNA-bd_sf"/>
</dbReference>
<dbReference type="SUPFAM" id="SSF53850">
    <property type="entry name" value="Periplasmic binding protein-like II"/>
    <property type="match status" value="1"/>
</dbReference>
<protein>
    <recommendedName>
        <fullName evidence="6">HTH-type transcriptional regulator TtuA</fullName>
    </recommendedName>
    <alternativeName>
        <fullName evidence="7">Tartrate utilization transcriptional regulator</fullName>
    </alternativeName>
</protein>
<comment type="function">
    <text evidence="5">Transcriptional regulator of the ttuABCDE tartrate utilization operon.</text>
</comment>
<feature type="domain" description="HTH lysR-type" evidence="8">
    <location>
        <begin position="5"/>
        <end position="62"/>
    </location>
</feature>
<dbReference type="AlphaFoldDB" id="A0A285V2E7"/>
<dbReference type="PANTHER" id="PTHR30579">
    <property type="entry name" value="TRANSCRIPTIONAL REGULATOR"/>
    <property type="match status" value="1"/>
</dbReference>
<evidence type="ECO:0000256" key="6">
    <source>
        <dbReference type="ARBA" id="ARBA00067332"/>
    </source>
</evidence>
<name>A0A285V2E7_9HYPH</name>
<keyword evidence="10" id="KW-1185">Reference proteome</keyword>
<dbReference type="Pfam" id="PF03466">
    <property type="entry name" value="LysR_substrate"/>
    <property type="match status" value="1"/>
</dbReference>
<dbReference type="OrthoDB" id="8097684at2"/>
<dbReference type="Gene3D" id="1.10.10.10">
    <property type="entry name" value="Winged helix-like DNA-binding domain superfamily/Winged helix DNA-binding domain"/>
    <property type="match status" value="1"/>
</dbReference>
<organism evidence="9 10">
    <name type="scientific">Rhizobium subbaraonis</name>
    <dbReference type="NCBI Taxonomy" id="908946"/>
    <lineage>
        <taxon>Bacteria</taxon>
        <taxon>Pseudomonadati</taxon>
        <taxon>Pseudomonadota</taxon>
        <taxon>Alphaproteobacteria</taxon>
        <taxon>Hyphomicrobiales</taxon>
        <taxon>Rhizobiaceae</taxon>
        <taxon>Rhizobium/Agrobacterium group</taxon>
        <taxon>Rhizobium</taxon>
    </lineage>
</organism>
<evidence type="ECO:0000256" key="7">
    <source>
        <dbReference type="ARBA" id="ARBA00083243"/>
    </source>
</evidence>
<dbReference type="PANTHER" id="PTHR30579:SF7">
    <property type="entry name" value="HTH-TYPE TRANSCRIPTIONAL REGULATOR LRHA-RELATED"/>
    <property type="match status" value="1"/>
</dbReference>
<dbReference type="Proteomes" id="UP000219167">
    <property type="component" value="Unassembled WGS sequence"/>
</dbReference>
<evidence type="ECO:0000256" key="4">
    <source>
        <dbReference type="ARBA" id="ARBA00023163"/>
    </source>
</evidence>
<keyword evidence="2" id="KW-0805">Transcription regulation</keyword>
<dbReference type="GO" id="GO:0003700">
    <property type="term" value="F:DNA-binding transcription factor activity"/>
    <property type="evidence" value="ECO:0007669"/>
    <property type="project" value="InterPro"/>
</dbReference>
<sequence>MSLPLESELLRAFLVIADTGNVTRAATVLGRTQSAISMQVKRLEEAVGAPLFERGPRGVTLSAEGRRLVPYAQRIVGLIDETASAMRSKPLDGPVRVGIPEEYTQTVLPRALAAFAECHPATEVTVLCGHSAQQARALENDELDLAVVFDWRGTQSGDVLCVDPTVWVTSRAHELHLLRPVPIAVYRNSDWFRDFALRSLQQHTIPYREAFSCDTCSGLATAVSAGLAIAPLARSNIPPAARELTREDGFPPVDSSRVVLKRNPHRSSAAITSMMEVIRAAFQPSALG</sequence>
<dbReference type="EMBL" id="OBQD01000027">
    <property type="protein sequence ID" value="SOC47186.1"/>
    <property type="molecule type" value="Genomic_DNA"/>
</dbReference>
<reference evidence="9 10" key="1">
    <citation type="submission" date="2017-08" db="EMBL/GenBank/DDBJ databases">
        <authorList>
            <person name="de Groot N.N."/>
        </authorList>
    </citation>
    <scope>NUCLEOTIDE SEQUENCE [LARGE SCALE GENOMIC DNA]</scope>
    <source>
        <strain evidence="9 10">JC85</strain>
    </source>
</reference>
<dbReference type="FunFam" id="1.10.10.10:FF:000001">
    <property type="entry name" value="LysR family transcriptional regulator"/>
    <property type="match status" value="1"/>
</dbReference>
<dbReference type="InterPro" id="IPR036390">
    <property type="entry name" value="WH_DNA-bd_sf"/>
</dbReference>
<evidence type="ECO:0000313" key="10">
    <source>
        <dbReference type="Proteomes" id="UP000219167"/>
    </source>
</evidence>
<dbReference type="SUPFAM" id="SSF46785">
    <property type="entry name" value="Winged helix' DNA-binding domain"/>
    <property type="match status" value="1"/>
</dbReference>
<dbReference type="InterPro" id="IPR050176">
    <property type="entry name" value="LTTR"/>
</dbReference>
<accession>A0A285V2E7</accession>